<dbReference type="STRING" id="266809.PM03_12965"/>
<accession>A0A0N7LTH5</accession>
<dbReference type="Gene3D" id="2.40.160.10">
    <property type="entry name" value="Porin"/>
    <property type="match status" value="1"/>
</dbReference>
<name>A0A0N7LTH5_9RHOB</name>
<evidence type="ECO:0000313" key="4">
    <source>
        <dbReference type="Proteomes" id="UP000051298"/>
    </source>
</evidence>
<dbReference type="GO" id="GO:0016020">
    <property type="term" value="C:membrane"/>
    <property type="evidence" value="ECO:0007669"/>
    <property type="project" value="InterPro"/>
</dbReference>
<dbReference type="AlphaFoldDB" id="A0A0N7LTH5"/>
<protein>
    <submittedName>
        <fullName evidence="3">Porin</fullName>
    </submittedName>
</protein>
<evidence type="ECO:0000259" key="2">
    <source>
        <dbReference type="Pfam" id="PF13609"/>
    </source>
</evidence>
<keyword evidence="1" id="KW-0812">Transmembrane</keyword>
<keyword evidence="1" id="KW-1133">Transmembrane helix</keyword>
<dbReference type="InterPro" id="IPR033900">
    <property type="entry name" value="Gram_neg_porin_domain"/>
</dbReference>
<reference evidence="3 4" key="1">
    <citation type="submission" date="2015-09" db="EMBL/GenBank/DDBJ databases">
        <authorList>
            <consortium name="Swine Surveillance"/>
        </authorList>
    </citation>
    <scope>NUCLEOTIDE SEQUENCE [LARGE SCALE GENOMIC DNA]</scope>
    <source>
        <strain evidence="3 4">CECT 5294</strain>
    </source>
</reference>
<evidence type="ECO:0000313" key="3">
    <source>
        <dbReference type="EMBL" id="CUH60714.1"/>
    </source>
</evidence>
<organism evidence="3 4">
    <name type="scientific">Thalassobacter stenotrophicus</name>
    <dbReference type="NCBI Taxonomy" id="266809"/>
    <lineage>
        <taxon>Bacteria</taxon>
        <taxon>Pseudomonadati</taxon>
        <taxon>Pseudomonadota</taxon>
        <taxon>Alphaproteobacteria</taxon>
        <taxon>Rhodobacterales</taxon>
        <taxon>Roseobacteraceae</taxon>
        <taxon>Thalassobacter</taxon>
    </lineage>
</organism>
<dbReference type="EMBL" id="CYRX01000029">
    <property type="protein sequence ID" value="CUH60714.1"/>
    <property type="molecule type" value="Genomic_DNA"/>
</dbReference>
<gene>
    <name evidence="3" type="ORF">THS5294_02010</name>
</gene>
<dbReference type="Proteomes" id="UP000051298">
    <property type="component" value="Unassembled WGS sequence"/>
</dbReference>
<feature type="transmembrane region" description="Helical" evidence="1">
    <location>
        <begin position="83"/>
        <end position="103"/>
    </location>
</feature>
<keyword evidence="1" id="KW-0472">Membrane</keyword>
<dbReference type="Pfam" id="PF13609">
    <property type="entry name" value="Porin_4"/>
    <property type="match status" value="1"/>
</dbReference>
<dbReference type="SUPFAM" id="SSF56935">
    <property type="entry name" value="Porins"/>
    <property type="match status" value="1"/>
</dbReference>
<proteinExistence type="predicted"/>
<sequence>MHRQDPALYIHLCVYIVGLPPKRCRGRKQTVACLHHFDGEKSVAISPRLQSYDETVREGHTQYGFPVVGQILKNTRGKTMKKVLFATTAIVAFAGAAAADVAVSGSAELGIADLDHNGDDELGFFSSVDVRFSMTGETDGGLAFGATIDLDDALETATNGEIGDNTDNTSNDYTIFVSGAFGTLTFGDTDGAMDWALTEGGNVGNPGSIADGETSYSGYAGSYLDGNGDGMIARYDYSFGDYAFAVSVEQGVADAENGFAVGFKGNVAGVSFGIAHQSGTADATGDEAELTGVSLGYGFGALNAGIMIATGEDRAGADRDLMQIGLGYSAGALSLHANYAEDDVDGTGKADGFGVAAKYDLGGGAGVHFGYGDGTNAAGADNGRWSLGMAMSF</sequence>
<feature type="domain" description="Porin" evidence="2">
    <location>
        <begin position="86"/>
        <end position="376"/>
    </location>
</feature>
<evidence type="ECO:0000256" key="1">
    <source>
        <dbReference type="SAM" id="Phobius"/>
    </source>
</evidence>
<dbReference type="InterPro" id="IPR023614">
    <property type="entry name" value="Porin_dom_sf"/>
</dbReference>
<dbReference type="eggNOG" id="COG3203">
    <property type="taxonomic scope" value="Bacteria"/>
</dbReference>
<dbReference type="GO" id="GO:0015288">
    <property type="term" value="F:porin activity"/>
    <property type="evidence" value="ECO:0007669"/>
    <property type="project" value="InterPro"/>
</dbReference>